<dbReference type="GO" id="GO:0006629">
    <property type="term" value="P:lipid metabolic process"/>
    <property type="evidence" value="ECO:0007669"/>
    <property type="project" value="UniProtKB-KW"/>
</dbReference>
<evidence type="ECO:0000313" key="10">
    <source>
        <dbReference type="EMBL" id="MBB4063809.1"/>
    </source>
</evidence>
<evidence type="ECO:0000256" key="4">
    <source>
        <dbReference type="ARBA" id="ARBA00022989"/>
    </source>
</evidence>
<evidence type="ECO:0000256" key="7">
    <source>
        <dbReference type="ARBA" id="ARBA00023315"/>
    </source>
</evidence>
<evidence type="ECO:0000256" key="1">
    <source>
        <dbReference type="ARBA" id="ARBA00004370"/>
    </source>
</evidence>
<evidence type="ECO:0000259" key="9">
    <source>
        <dbReference type="SMART" id="SM00563"/>
    </source>
</evidence>
<evidence type="ECO:0000256" key="5">
    <source>
        <dbReference type="ARBA" id="ARBA00023098"/>
    </source>
</evidence>
<comment type="subcellular location">
    <subcellularLocation>
        <location evidence="1">Membrane</location>
    </subcellularLocation>
</comment>
<gene>
    <name evidence="10" type="ORF">GGR23_000986</name>
</gene>
<dbReference type="CDD" id="cd07989">
    <property type="entry name" value="LPLAT_AGPAT-like"/>
    <property type="match status" value="1"/>
</dbReference>
<keyword evidence="4 8" id="KW-1133">Transmembrane helix</keyword>
<keyword evidence="6 8" id="KW-0472">Membrane</keyword>
<keyword evidence="7 10" id="KW-0012">Acyltransferase</keyword>
<dbReference type="GO" id="GO:0003841">
    <property type="term" value="F:1-acylglycerol-3-phosphate O-acyltransferase activity"/>
    <property type="evidence" value="ECO:0007669"/>
    <property type="project" value="UniProtKB-EC"/>
</dbReference>
<dbReference type="InterPro" id="IPR002123">
    <property type="entry name" value="Plipid/glycerol_acylTrfase"/>
</dbReference>
<organism evidence="10 11">
    <name type="scientific">Gellertiella hungarica</name>
    <dbReference type="NCBI Taxonomy" id="1572859"/>
    <lineage>
        <taxon>Bacteria</taxon>
        <taxon>Pseudomonadati</taxon>
        <taxon>Pseudomonadota</taxon>
        <taxon>Alphaproteobacteria</taxon>
        <taxon>Hyphomicrobiales</taxon>
        <taxon>Rhizobiaceae</taxon>
        <taxon>Gellertiella</taxon>
    </lineage>
</organism>
<keyword evidence="3 8" id="KW-0812">Transmembrane</keyword>
<dbReference type="Proteomes" id="UP000528286">
    <property type="component" value="Unassembled WGS sequence"/>
</dbReference>
<name>A0A7W6J2X9_9HYPH</name>
<feature type="domain" description="Phospholipid/glycerol acyltransferase" evidence="9">
    <location>
        <begin position="76"/>
        <end position="195"/>
    </location>
</feature>
<feature type="transmembrane region" description="Helical" evidence="8">
    <location>
        <begin position="20"/>
        <end position="44"/>
    </location>
</feature>
<accession>A0A7W6J2X9</accession>
<dbReference type="SMART" id="SM00563">
    <property type="entry name" value="PlsC"/>
    <property type="match status" value="1"/>
</dbReference>
<dbReference type="PANTHER" id="PTHR23063">
    <property type="entry name" value="PHOSPHOLIPID ACYLTRANSFERASE"/>
    <property type="match status" value="1"/>
</dbReference>
<reference evidence="10 11" key="1">
    <citation type="submission" date="2020-08" db="EMBL/GenBank/DDBJ databases">
        <title>Genomic Encyclopedia of Type Strains, Phase IV (KMG-IV): sequencing the most valuable type-strain genomes for metagenomic binning, comparative biology and taxonomic classification.</title>
        <authorList>
            <person name="Goeker M."/>
        </authorList>
    </citation>
    <scope>NUCLEOTIDE SEQUENCE [LARGE SCALE GENOMIC DNA]</scope>
    <source>
        <strain evidence="10 11">DSM 29853</strain>
    </source>
</reference>
<keyword evidence="5" id="KW-0443">Lipid metabolism</keyword>
<comment type="caution">
    <text evidence="10">The sequence shown here is derived from an EMBL/GenBank/DDBJ whole genome shotgun (WGS) entry which is preliminary data.</text>
</comment>
<dbReference type="Pfam" id="PF01553">
    <property type="entry name" value="Acyltransferase"/>
    <property type="match status" value="1"/>
</dbReference>
<dbReference type="EMBL" id="JACIEZ010000002">
    <property type="protein sequence ID" value="MBB4063809.1"/>
    <property type="molecule type" value="Genomic_DNA"/>
</dbReference>
<keyword evidence="11" id="KW-1185">Reference proteome</keyword>
<dbReference type="AlphaFoldDB" id="A0A7W6J2X9"/>
<evidence type="ECO:0000256" key="8">
    <source>
        <dbReference type="SAM" id="Phobius"/>
    </source>
</evidence>
<evidence type="ECO:0000313" key="11">
    <source>
        <dbReference type="Proteomes" id="UP000528286"/>
    </source>
</evidence>
<dbReference type="GO" id="GO:0016020">
    <property type="term" value="C:membrane"/>
    <property type="evidence" value="ECO:0007669"/>
    <property type="project" value="UniProtKB-SubCell"/>
</dbReference>
<dbReference type="SUPFAM" id="SSF69593">
    <property type="entry name" value="Glycerol-3-phosphate (1)-acyltransferase"/>
    <property type="match status" value="1"/>
</dbReference>
<sequence>MLANERGPGIVSRVRIVGVFIGISLVTLVLLPPHLLCLALNIPLWRRIPRLWHRAACALLGIRVRIHGRVEKSRPLMIASNHISWKDILVLGSIMDVVFIAKAEVRDWPVFGTLARLQRSIFVKREETRKVGKQANEIAARLAGGEVVVLFPEGTTSDGNRLMDIKSSLFGAAASAVPYSPNGHVYVQPVTIAYTGVHGMPMGRFHRPIAAWPGDIELVPHLGGILKTGAIEVDVSFGETVTFDAESNRKRQSALIQDRIRKMLEDSLRGRLPH</sequence>
<keyword evidence="2 10" id="KW-0808">Transferase</keyword>
<dbReference type="EC" id="2.3.1.51" evidence="10"/>
<protein>
    <submittedName>
        <fullName evidence="10">1-acyl-sn-glycerol-3-phosphate acyltransferase</fullName>
        <ecNumber evidence="10">2.3.1.51</ecNumber>
    </submittedName>
</protein>
<evidence type="ECO:0000256" key="3">
    <source>
        <dbReference type="ARBA" id="ARBA00022692"/>
    </source>
</evidence>
<evidence type="ECO:0000256" key="6">
    <source>
        <dbReference type="ARBA" id="ARBA00023136"/>
    </source>
</evidence>
<dbReference type="PANTHER" id="PTHR23063:SF52">
    <property type="entry name" value="LYSOPHOSPHATIDYLCHOLINE ACYLTRANSFERASE"/>
    <property type="match status" value="1"/>
</dbReference>
<proteinExistence type="predicted"/>
<evidence type="ECO:0000256" key="2">
    <source>
        <dbReference type="ARBA" id="ARBA00022679"/>
    </source>
</evidence>